<dbReference type="Gene3D" id="1.10.260.40">
    <property type="entry name" value="lambda repressor-like DNA-binding domains"/>
    <property type="match status" value="1"/>
</dbReference>
<dbReference type="PANTHER" id="PTHR47691:SF3">
    <property type="entry name" value="HTH-TYPE TRANSCRIPTIONAL REGULATOR RV0890C-RELATED"/>
    <property type="match status" value="1"/>
</dbReference>
<dbReference type="SUPFAM" id="SSF52540">
    <property type="entry name" value="P-loop containing nucleoside triphosphate hydrolases"/>
    <property type="match status" value="1"/>
</dbReference>
<dbReference type="SMART" id="SM00530">
    <property type="entry name" value="HTH_XRE"/>
    <property type="match status" value="1"/>
</dbReference>
<comment type="caution">
    <text evidence="2">The sequence shown here is derived from an EMBL/GenBank/DDBJ whole genome shotgun (WGS) entry which is preliminary data.</text>
</comment>
<dbReference type="Gene3D" id="3.40.50.300">
    <property type="entry name" value="P-loop containing nucleotide triphosphate hydrolases"/>
    <property type="match status" value="1"/>
</dbReference>
<gene>
    <name evidence="2" type="ORF">GCM10010507_03670</name>
</gene>
<dbReference type="Proteomes" id="UP000646244">
    <property type="component" value="Unassembled WGS sequence"/>
</dbReference>
<dbReference type="Pfam" id="PF00931">
    <property type="entry name" value="NB-ARC"/>
    <property type="match status" value="1"/>
</dbReference>
<name>A0A918T939_STRCJ</name>
<reference evidence="2" key="2">
    <citation type="submission" date="2020-09" db="EMBL/GenBank/DDBJ databases">
        <authorList>
            <person name="Sun Q."/>
            <person name="Ohkuma M."/>
        </authorList>
    </citation>
    <scope>NUCLEOTIDE SEQUENCE</scope>
    <source>
        <strain evidence="2">JCM 4633</strain>
    </source>
</reference>
<dbReference type="InterPro" id="IPR027417">
    <property type="entry name" value="P-loop_NTPase"/>
</dbReference>
<reference evidence="2" key="1">
    <citation type="journal article" date="2014" name="Int. J. Syst. Evol. Microbiol.">
        <title>Complete genome sequence of Corynebacterium casei LMG S-19264T (=DSM 44701T), isolated from a smear-ripened cheese.</title>
        <authorList>
            <consortium name="US DOE Joint Genome Institute (JGI-PGF)"/>
            <person name="Walter F."/>
            <person name="Albersmeier A."/>
            <person name="Kalinowski J."/>
            <person name="Ruckert C."/>
        </authorList>
    </citation>
    <scope>NUCLEOTIDE SEQUENCE</scope>
    <source>
        <strain evidence="2">JCM 4633</strain>
    </source>
</reference>
<dbReference type="SUPFAM" id="SSF47413">
    <property type="entry name" value="lambda repressor-like DNA-binding domains"/>
    <property type="match status" value="1"/>
</dbReference>
<dbReference type="Pfam" id="PF13560">
    <property type="entry name" value="HTH_31"/>
    <property type="match status" value="1"/>
</dbReference>
<dbReference type="InterPro" id="IPR010982">
    <property type="entry name" value="Lambda_DNA-bd_dom_sf"/>
</dbReference>
<dbReference type="InterPro" id="IPR001387">
    <property type="entry name" value="Cro/C1-type_HTH"/>
</dbReference>
<dbReference type="PROSITE" id="PS50943">
    <property type="entry name" value="HTH_CROC1"/>
    <property type="match status" value="1"/>
</dbReference>
<evidence type="ECO:0000313" key="3">
    <source>
        <dbReference type="Proteomes" id="UP000646244"/>
    </source>
</evidence>
<dbReference type="CDD" id="cd00093">
    <property type="entry name" value="HTH_XRE"/>
    <property type="match status" value="1"/>
</dbReference>
<protein>
    <recommendedName>
        <fullName evidence="1">HTH cro/C1-type domain-containing protein</fullName>
    </recommendedName>
</protein>
<dbReference type="PRINTS" id="PR00364">
    <property type="entry name" value="DISEASERSIST"/>
</dbReference>
<feature type="domain" description="HTH cro/C1-type" evidence="1">
    <location>
        <begin position="14"/>
        <end position="62"/>
    </location>
</feature>
<dbReference type="EMBL" id="BMVB01000001">
    <property type="protein sequence ID" value="GHC34203.1"/>
    <property type="molecule type" value="Genomic_DNA"/>
</dbReference>
<proteinExistence type="predicted"/>
<dbReference type="GO" id="GO:0003677">
    <property type="term" value="F:DNA binding"/>
    <property type="evidence" value="ECO:0007669"/>
    <property type="project" value="InterPro"/>
</dbReference>
<dbReference type="PANTHER" id="PTHR47691">
    <property type="entry name" value="REGULATOR-RELATED"/>
    <property type="match status" value="1"/>
</dbReference>
<dbReference type="RefSeq" id="WP_190107799.1">
    <property type="nucleotide sequence ID" value="NZ_BMVB01000001.1"/>
</dbReference>
<sequence length="443" mass="46169">MVDGDPLPPFGPLLRRSRLAAGLTQTELAAASGLSVRAISDMERGRTGRPQRRSVELLAGALAGGGGAAARGLVEAARAAGLTPEPGVPGDGAPACELPPDIPDFTAREHAVRRLAAALAAVGRRAAGTAPSGHGLTLIGGHPGAGKTALAVHAAHLSRSRFPDGQFFVELAPAGRPVHRPDDVVRRLLQSLGAAPDAGGGSLEEASARLRAVLARKRVLIVLDDAVSEGQIRCARPAVGESAVIATCRRRLSALAGAECIEVPVFGPEESLAFLARMLGEERIRAERADAARVARWCGHLPLALRIVGCRLLARPHWTMRTLVDEVLHDPRTRLRELRSGDLTVGAAMAAAFGVLDEQTRAALRRLAAERTPGFSPRSAAVTLGCSVARAHRIVGDLIDGHLVEVLEGPRPGDPYCVIPPVVHLFATGAAEPAGTGPVQRVV</sequence>
<dbReference type="InterPro" id="IPR002182">
    <property type="entry name" value="NB-ARC"/>
</dbReference>
<accession>A0A918T939</accession>
<organism evidence="2 3">
    <name type="scientific">Streptomyces cinnamoneus</name>
    <name type="common">Streptoverticillium cinnamoneum</name>
    <dbReference type="NCBI Taxonomy" id="53446"/>
    <lineage>
        <taxon>Bacteria</taxon>
        <taxon>Bacillati</taxon>
        <taxon>Actinomycetota</taxon>
        <taxon>Actinomycetes</taxon>
        <taxon>Kitasatosporales</taxon>
        <taxon>Streptomycetaceae</taxon>
        <taxon>Streptomyces</taxon>
        <taxon>Streptomyces cinnamoneus group</taxon>
    </lineage>
</organism>
<dbReference type="AlphaFoldDB" id="A0A918T939"/>
<evidence type="ECO:0000259" key="1">
    <source>
        <dbReference type="PROSITE" id="PS50943"/>
    </source>
</evidence>
<evidence type="ECO:0000313" key="2">
    <source>
        <dbReference type="EMBL" id="GHC34203.1"/>
    </source>
</evidence>
<dbReference type="GO" id="GO:0043531">
    <property type="term" value="F:ADP binding"/>
    <property type="evidence" value="ECO:0007669"/>
    <property type="project" value="InterPro"/>
</dbReference>